<evidence type="ECO:0000313" key="2">
    <source>
        <dbReference type="EMBL" id="MDP4538148.1"/>
    </source>
</evidence>
<feature type="domain" description="Rhodanese" evidence="1">
    <location>
        <begin position="3"/>
        <end position="57"/>
    </location>
</feature>
<dbReference type="InterPro" id="IPR001763">
    <property type="entry name" value="Rhodanese-like_dom"/>
</dbReference>
<keyword evidence="3" id="KW-1185">Reference proteome</keyword>
<dbReference type="CDD" id="cd00158">
    <property type="entry name" value="RHOD"/>
    <property type="match status" value="1"/>
</dbReference>
<accession>A0ABT9H4K0</accession>
<dbReference type="EMBL" id="JAVAIL010000001">
    <property type="protein sequence ID" value="MDP4538148.1"/>
    <property type="molecule type" value="Genomic_DNA"/>
</dbReference>
<dbReference type="Gene3D" id="3.40.250.10">
    <property type="entry name" value="Rhodanese-like domain"/>
    <property type="match status" value="1"/>
</dbReference>
<organism evidence="2 3">
    <name type="scientific">Qipengyuania benthica</name>
    <dbReference type="NCBI Taxonomy" id="3067651"/>
    <lineage>
        <taxon>Bacteria</taxon>
        <taxon>Pseudomonadati</taxon>
        <taxon>Pseudomonadota</taxon>
        <taxon>Alphaproteobacteria</taxon>
        <taxon>Sphingomonadales</taxon>
        <taxon>Erythrobacteraceae</taxon>
        <taxon>Qipengyuania</taxon>
    </lineage>
</organism>
<dbReference type="Proteomes" id="UP001235664">
    <property type="component" value="Unassembled WGS sequence"/>
</dbReference>
<gene>
    <name evidence="2" type="ORF">Q9K01_00720</name>
</gene>
<dbReference type="SUPFAM" id="SSF52821">
    <property type="entry name" value="Rhodanese/Cell cycle control phosphatase"/>
    <property type="match status" value="1"/>
</dbReference>
<protein>
    <submittedName>
        <fullName evidence="2">Rhodanese-like domain-containing protein</fullName>
    </submittedName>
</protein>
<name>A0ABT9H4K0_9SPHN</name>
<dbReference type="PROSITE" id="PS50206">
    <property type="entry name" value="RHODANESE_3"/>
    <property type="match status" value="1"/>
</dbReference>
<reference evidence="2 3" key="1">
    <citation type="submission" date="2023-08" db="EMBL/GenBank/DDBJ databases">
        <title>genomic of DY56.</title>
        <authorList>
            <person name="Wang Y."/>
        </authorList>
    </citation>
    <scope>NUCLEOTIDE SEQUENCE [LARGE SCALE GENOMIC DNA]</scope>
    <source>
        <strain evidence="2 3">DY56-A-20</strain>
    </source>
</reference>
<dbReference type="RefSeq" id="WP_305928297.1">
    <property type="nucleotide sequence ID" value="NZ_JAVAIL010000001.1"/>
</dbReference>
<evidence type="ECO:0000313" key="3">
    <source>
        <dbReference type="Proteomes" id="UP001235664"/>
    </source>
</evidence>
<comment type="caution">
    <text evidence="2">The sequence shown here is derived from an EMBL/GenBank/DDBJ whole genome shotgun (WGS) entry which is preliminary data.</text>
</comment>
<dbReference type="InterPro" id="IPR036873">
    <property type="entry name" value="Rhodanese-like_dom_sf"/>
</dbReference>
<sequence>MGELNERYRNLDPAGRYTLMCASGMRATVAAGWLASRGFAELDVYLGSMGAWKAAHG</sequence>
<proteinExistence type="predicted"/>
<evidence type="ECO:0000259" key="1">
    <source>
        <dbReference type="PROSITE" id="PS50206"/>
    </source>
</evidence>